<dbReference type="InParanoid" id="A0A507B6H9"/>
<reference evidence="8 9" key="1">
    <citation type="submission" date="2019-06" db="EMBL/GenBank/DDBJ databases">
        <title>Draft genome sequence of the filamentous fungus Phialemoniopsis curvata isolated from diesel fuel.</title>
        <authorList>
            <person name="Varaljay V.A."/>
            <person name="Lyon W.J."/>
            <person name="Crouch A.L."/>
            <person name="Drake C.E."/>
            <person name="Hollomon J.M."/>
            <person name="Nadeau L.J."/>
            <person name="Nunn H.S."/>
            <person name="Stevenson B.S."/>
            <person name="Bojanowski C.L."/>
            <person name="Crookes-Goodson W.J."/>
        </authorList>
    </citation>
    <scope>NUCLEOTIDE SEQUENCE [LARGE SCALE GENOMIC DNA]</scope>
    <source>
        <strain evidence="8 9">D216</strain>
    </source>
</reference>
<feature type="transmembrane region" description="Helical" evidence="6">
    <location>
        <begin position="147"/>
        <end position="172"/>
    </location>
</feature>
<feature type="transmembrane region" description="Helical" evidence="6">
    <location>
        <begin position="101"/>
        <end position="123"/>
    </location>
</feature>
<protein>
    <recommendedName>
        <fullName evidence="7">MARVEL domain-containing protein</fullName>
    </recommendedName>
</protein>
<evidence type="ECO:0000256" key="3">
    <source>
        <dbReference type="ARBA" id="ARBA00022989"/>
    </source>
</evidence>
<accession>A0A507B6H9</accession>
<evidence type="ECO:0000256" key="6">
    <source>
        <dbReference type="SAM" id="Phobius"/>
    </source>
</evidence>
<feature type="domain" description="MARVEL" evidence="7">
    <location>
        <begin position="31"/>
        <end position="164"/>
    </location>
</feature>
<keyword evidence="2 6" id="KW-0812">Transmembrane</keyword>
<feature type="transmembrane region" description="Helical" evidence="6">
    <location>
        <begin position="28"/>
        <end position="52"/>
    </location>
</feature>
<keyword evidence="3 6" id="KW-1133">Transmembrane helix</keyword>
<keyword evidence="9" id="KW-1185">Reference proteome</keyword>
<comment type="caution">
    <text evidence="8">The sequence shown here is derived from an EMBL/GenBank/DDBJ whole genome shotgun (WGS) entry which is preliminary data.</text>
</comment>
<dbReference type="GeneID" id="41972548"/>
<evidence type="ECO:0000256" key="1">
    <source>
        <dbReference type="ARBA" id="ARBA00004141"/>
    </source>
</evidence>
<feature type="region of interest" description="Disordered" evidence="5">
    <location>
        <begin position="219"/>
        <end position="287"/>
    </location>
</feature>
<evidence type="ECO:0000313" key="9">
    <source>
        <dbReference type="Proteomes" id="UP000319257"/>
    </source>
</evidence>
<dbReference type="STRING" id="1093900.A0A507B6H9"/>
<dbReference type="RefSeq" id="XP_030996417.1">
    <property type="nucleotide sequence ID" value="XM_031139586.1"/>
</dbReference>
<gene>
    <name evidence="8" type="ORF">E0L32_005101</name>
</gene>
<dbReference type="Proteomes" id="UP000319257">
    <property type="component" value="Unassembled WGS sequence"/>
</dbReference>
<dbReference type="OrthoDB" id="5325022at2759"/>
<evidence type="ECO:0000256" key="5">
    <source>
        <dbReference type="SAM" id="MobiDB-lite"/>
    </source>
</evidence>
<evidence type="ECO:0000313" key="8">
    <source>
        <dbReference type="EMBL" id="TPX14706.1"/>
    </source>
</evidence>
<dbReference type="AlphaFoldDB" id="A0A507B6H9"/>
<feature type="transmembrane region" description="Helical" evidence="6">
    <location>
        <begin position="64"/>
        <end position="89"/>
    </location>
</feature>
<organism evidence="8 9">
    <name type="scientific">Thyridium curvatum</name>
    <dbReference type="NCBI Taxonomy" id="1093900"/>
    <lineage>
        <taxon>Eukaryota</taxon>
        <taxon>Fungi</taxon>
        <taxon>Dikarya</taxon>
        <taxon>Ascomycota</taxon>
        <taxon>Pezizomycotina</taxon>
        <taxon>Sordariomycetes</taxon>
        <taxon>Sordariomycetidae</taxon>
        <taxon>Thyridiales</taxon>
        <taxon>Thyridiaceae</taxon>
        <taxon>Thyridium</taxon>
    </lineage>
</organism>
<evidence type="ECO:0000256" key="4">
    <source>
        <dbReference type="ARBA" id="ARBA00023136"/>
    </source>
</evidence>
<keyword evidence="4 6" id="KW-0472">Membrane</keyword>
<dbReference type="EMBL" id="SKBQ01000026">
    <property type="protein sequence ID" value="TPX14706.1"/>
    <property type="molecule type" value="Genomic_DNA"/>
</dbReference>
<dbReference type="GO" id="GO:0016020">
    <property type="term" value="C:membrane"/>
    <property type="evidence" value="ECO:0007669"/>
    <property type="project" value="UniProtKB-SubCell"/>
</dbReference>
<evidence type="ECO:0000259" key="7">
    <source>
        <dbReference type="Pfam" id="PF01284"/>
    </source>
</evidence>
<dbReference type="InterPro" id="IPR008253">
    <property type="entry name" value="Marvel"/>
</dbReference>
<comment type="subcellular location">
    <subcellularLocation>
        <location evidence="1">Membrane</location>
        <topology evidence="1">Multi-pass membrane protein</topology>
    </subcellularLocation>
</comment>
<evidence type="ECO:0000256" key="2">
    <source>
        <dbReference type="ARBA" id="ARBA00022692"/>
    </source>
</evidence>
<name>A0A507B6H9_9PEZI</name>
<feature type="compositionally biased region" description="Low complexity" evidence="5">
    <location>
        <begin position="223"/>
        <end position="287"/>
    </location>
</feature>
<dbReference type="PANTHER" id="PTHR37451:SF4">
    <property type="entry name" value="MARVEL DOMAIN-CONTAINING PROTEIN"/>
    <property type="match status" value="1"/>
</dbReference>
<sequence length="287" mass="31261">MAFNTQGNFWDSRAGDGRDRSHVPGQPMWIAFIRIAQLVLALLMLILTAYSASKFGSDAAGFGLTWFTFILTVGLIVYLGVSIIIAPHVYNAWAHLALESLCVIFWLCSWAVLASYAAAWTIYDGYYYGYYYSAGSGWKSAIDCIKAAAALGALLWVLFCITLGFFIVNLLAHRRNTVGATNGAGVHTETKPVGGPAPAVGATAGAGAPYEMAPVQQTQPAGYAQQEAYPQQTYQQQQPAAYPQEPQQQQTYQQGPYAENGGYQQQQQQPQAPVATHQQQQTTPYPQ</sequence>
<dbReference type="PANTHER" id="PTHR37451">
    <property type="entry name" value="MARVEL DOMAIN"/>
    <property type="match status" value="1"/>
</dbReference>
<proteinExistence type="predicted"/>
<dbReference type="Pfam" id="PF01284">
    <property type="entry name" value="MARVEL"/>
    <property type="match status" value="1"/>
</dbReference>